<evidence type="ECO:0000256" key="1">
    <source>
        <dbReference type="SAM" id="MobiDB-lite"/>
    </source>
</evidence>
<protein>
    <submittedName>
        <fullName evidence="2">Uncharacterized protein</fullName>
    </submittedName>
</protein>
<reference evidence="2 3" key="1">
    <citation type="submission" date="2019-05" db="EMBL/GenBank/DDBJ databases">
        <title>Another draft genome of Portunus trituberculatus and its Hox gene families provides insights of decapod evolution.</title>
        <authorList>
            <person name="Jeong J.-H."/>
            <person name="Song I."/>
            <person name="Kim S."/>
            <person name="Choi T."/>
            <person name="Kim D."/>
            <person name="Ryu S."/>
            <person name="Kim W."/>
        </authorList>
    </citation>
    <scope>NUCLEOTIDE SEQUENCE [LARGE SCALE GENOMIC DNA]</scope>
    <source>
        <tissue evidence="2">Muscle</tissue>
    </source>
</reference>
<evidence type="ECO:0000313" key="3">
    <source>
        <dbReference type="Proteomes" id="UP000324222"/>
    </source>
</evidence>
<feature type="region of interest" description="Disordered" evidence="1">
    <location>
        <begin position="82"/>
        <end position="107"/>
    </location>
</feature>
<name>A0A5B7D5A4_PORTR</name>
<organism evidence="2 3">
    <name type="scientific">Portunus trituberculatus</name>
    <name type="common">Swimming crab</name>
    <name type="synonym">Neptunus trituberculatus</name>
    <dbReference type="NCBI Taxonomy" id="210409"/>
    <lineage>
        <taxon>Eukaryota</taxon>
        <taxon>Metazoa</taxon>
        <taxon>Ecdysozoa</taxon>
        <taxon>Arthropoda</taxon>
        <taxon>Crustacea</taxon>
        <taxon>Multicrustacea</taxon>
        <taxon>Malacostraca</taxon>
        <taxon>Eumalacostraca</taxon>
        <taxon>Eucarida</taxon>
        <taxon>Decapoda</taxon>
        <taxon>Pleocyemata</taxon>
        <taxon>Brachyura</taxon>
        <taxon>Eubrachyura</taxon>
        <taxon>Portunoidea</taxon>
        <taxon>Portunidae</taxon>
        <taxon>Portuninae</taxon>
        <taxon>Portunus</taxon>
    </lineage>
</organism>
<keyword evidence="3" id="KW-1185">Reference proteome</keyword>
<comment type="caution">
    <text evidence="2">The sequence shown here is derived from an EMBL/GenBank/DDBJ whole genome shotgun (WGS) entry which is preliminary data.</text>
</comment>
<dbReference type="EMBL" id="VSRR010000492">
    <property type="protein sequence ID" value="MPC16276.1"/>
    <property type="molecule type" value="Genomic_DNA"/>
</dbReference>
<accession>A0A5B7D5A4</accession>
<gene>
    <name evidence="2" type="ORF">E2C01_009097</name>
</gene>
<dbReference type="Proteomes" id="UP000324222">
    <property type="component" value="Unassembled WGS sequence"/>
</dbReference>
<proteinExistence type="predicted"/>
<sequence>MFSPRNSVPVLQEGTSLTRLHEALRWLGRLQRAVEVLLPEWQEDGASQYLGPIHVYLGGVHCSLTHFLLHTPHRDSSLLQEDAPDAAEGGRPLEFLSEEEESNLKTESESGRRIRDWLFLRHYEQFLLVLGYHLESLARSHQLAKNNDA</sequence>
<evidence type="ECO:0000313" key="2">
    <source>
        <dbReference type="EMBL" id="MPC16276.1"/>
    </source>
</evidence>
<dbReference type="AlphaFoldDB" id="A0A5B7D5A4"/>